<dbReference type="EMBL" id="JBHRTA010000018">
    <property type="protein sequence ID" value="MFC3197291.1"/>
    <property type="molecule type" value="Genomic_DNA"/>
</dbReference>
<name>A0ABV7JKF9_9SPHI</name>
<dbReference type="Proteomes" id="UP001595526">
    <property type="component" value="Unassembled WGS sequence"/>
</dbReference>
<evidence type="ECO:0000313" key="3">
    <source>
        <dbReference type="Proteomes" id="UP001595526"/>
    </source>
</evidence>
<evidence type="ECO:0000313" key="2">
    <source>
        <dbReference type="EMBL" id="MFC3197291.1"/>
    </source>
</evidence>
<organism evidence="2 3">
    <name type="scientific">Parapedobacter deserti</name>
    <dbReference type="NCBI Taxonomy" id="1912957"/>
    <lineage>
        <taxon>Bacteria</taxon>
        <taxon>Pseudomonadati</taxon>
        <taxon>Bacteroidota</taxon>
        <taxon>Sphingobacteriia</taxon>
        <taxon>Sphingobacteriales</taxon>
        <taxon>Sphingobacteriaceae</taxon>
        <taxon>Parapedobacter</taxon>
    </lineage>
</organism>
<feature type="region of interest" description="Disordered" evidence="1">
    <location>
        <begin position="56"/>
        <end position="164"/>
    </location>
</feature>
<comment type="caution">
    <text evidence="2">The sequence shown here is derived from an EMBL/GenBank/DDBJ whole genome shotgun (WGS) entry which is preliminary data.</text>
</comment>
<feature type="compositionally biased region" description="Basic and acidic residues" evidence="1">
    <location>
        <begin position="134"/>
        <end position="155"/>
    </location>
</feature>
<proteinExistence type="predicted"/>
<gene>
    <name evidence="2" type="ORF">ACFOET_06675</name>
</gene>
<feature type="compositionally biased region" description="Basic and acidic residues" evidence="1">
    <location>
        <begin position="115"/>
        <end position="126"/>
    </location>
</feature>
<evidence type="ECO:0000256" key="1">
    <source>
        <dbReference type="SAM" id="MobiDB-lite"/>
    </source>
</evidence>
<keyword evidence="3" id="KW-1185">Reference proteome</keyword>
<sequence length="164" mass="18150">MEALTVRQVVTAAAVTLGAAVVVNAAKDMDFNSLNIAVQDNTRTNIELYRTLIESSGASPADSEVGKRRQNRLPDTAEPNTIRTNEPGTTTKVYGPDGNVQKEYNKGHGPNVPKNEQKDHVHDHKPNTNPKVPKPTDRQPGREPKPNESEKDRIRQQNRNNNPN</sequence>
<reference evidence="3" key="1">
    <citation type="journal article" date="2019" name="Int. J. Syst. Evol. Microbiol.">
        <title>The Global Catalogue of Microorganisms (GCM) 10K type strain sequencing project: providing services to taxonomists for standard genome sequencing and annotation.</title>
        <authorList>
            <consortium name="The Broad Institute Genomics Platform"/>
            <consortium name="The Broad Institute Genome Sequencing Center for Infectious Disease"/>
            <person name="Wu L."/>
            <person name="Ma J."/>
        </authorList>
    </citation>
    <scope>NUCLEOTIDE SEQUENCE [LARGE SCALE GENOMIC DNA]</scope>
    <source>
        <strain evidence="3">KCTC 52416</strain>
    </source>
</reference>
<protein>
    <submittedName>
        <fullName evidence="2">Uncharacterized protein</fullName>
    </submittedName>
</protein>
<feature type="compositionally biased region" description="Polar residues" evidence="1">
    <location>
        <begin position="78"/>
        <end position="92"/>
    </location>
</feature>
<dbReference type="RefSeq" id="WP_379020842.1">
    <property type="nucleotide sequence ID" value="NZ_JBHRTA010000018.1"/>
</dbReference>
<accession>A0ABV7JKF9</accession>